<name>A0A096PA88_OSTTA</name>
<sequence length="373" mass="40899">MSTDVMRARDVEGSCNDVRRSMRELEVVYGDVDAVMASAGVGGEARGALRSSAQGLIELAEDDGDCSSTACVFGVEHTERAMEALIGCVRDGYDAVVPFAERALSATTEAETTWALSRERGSERELEDVKSRETGRKERLAHAMAAMRDVLAFEEFLAHERSRRRLDVEGAVNARDALAHRERRLLDNGGVITDVQALEMAVHELEARQRMLALIGGVPRVAAYGRFRAASDDPGYDACVARCLPALLAQYVTWIKDAALEDAKERSRSIRDAALALSAFVGDELIEADNARGWTNILCALYNAIAVLVSVEPPPDRTDTYEDLRRRATIRAAETTERIAARSTDTWNEERFGVEAMNMALERLLSALDASDA</sequence>
<comment type="caution">
    <text evidence="1">The sequence shown here is derived from an EMBL/GenBank/DDBJ whole genome shotgun (WGS) entry which is preliminary data.</text>
</comment>
<keyword evidence="1" id="KW-0808">Transferase</keyword>
<gene>
    <name evidence="1" type="ORF">OT_ostta15g02380</name>
</gene>
<protein>
    <submittedName>
        <fullName evidence="1">Methyltransferase type 11</fullName>
    </submittedName>
</protein>
<dbReference type="GO" id="GO:0032259">
    <property type="term" value="P:methylation"/>
    <property type="evidence" value="ECO:0007669"/>
    <property type="project" value="UniProtKB-KW"/>
</dbReference>
<evidence type="ECO:0000313" key="1">
    <source>
        <dbReference type="EMBL" id="CEG01842.1"/>
    </source>
</evidence>
<dbReference type="RefSeq" id="XP_022841200.1">
    <property type="nucleotide sequence ID" value="XM_022982446.1"/>
</dbReference>
<dbReference type="GO" id="GO:0008168">
    <property type="term" value="F:methyltransferase activity"/>
    <property type="evidence" value="ECO:0007669"/>
    <property type="project" value="UniProtKB-KW"/>
</dbReference>
<evidence type="ECO:0000313" key="2">
    <source>
        <dbReference type="Proteomes" id="UP000009170"/>
    </source>
</evidence>
<dbReference type="GeneID" id="34946447"/>
<dbReference type="EMBL" id="CAID01000015">
    <property type="protein sequence ID" value="CEG01842.1"/>
    <property type="molecule type" value="Genomic_DNA"/>
</dbReference>
<keyword evidence="2" id="KW-1185">Reference proteome</keyword>
<dbReference type="KEGG" id="ota:OT_ostta15g02380"/>
<keyword evidence="1" id="KW-0489">Methyltransferase</keyword>
<proteinExistence type="predicted"/>
<dbReference type="AlphaFoldDB" id="A0A096PA88"/>
<reference evidence="2" key="1">
    <citation type="journal article" date="2006" name="Proc. Natl. Acad. Sci. U.S.A.">
        <title>Genome analysis of the smallest free-living eukaryote Ostreococcus tauri unveils many unique features.</title>
        <authorList>
            <person name="Derelle E."/>
            <person name="Ferraz C."/>
            <person name="Rombauts S."/>
            <person name="Rouze P."/>
            <person name="Worden A.Z."/>
            <person name="Robbens S."/>
            <person name="Partensky F."/>
            <person name="Degroeve S."/>
            <person name="Echeynie S."/>
            <person name="Cooke R."/>
            <person name="Saeys Y."/>
            <person name="Wuyts J."/>
            <person name="Jabbari K."/>
            <person name="Bowler C."/>
            <person name="Panaud O."/>
            <person name="Piegu B."/>
            <person name="Ball S.G."/>
            <person name="Ral J.-P."/>
            <person name="Bouget F.-Y."/>
            <person name="Piganeau G."/>
            <person name="De Baets B."/>
            <person name="Picard A."/>
            <person name="Delseny M."/>
            <person name="Demaille J."/>
            <person name="Van de Peer Y."/>
            <person name="Moreau H."/>
        </authorList>
    </citation>
    <scope>NUCLEOTIDE SEQUENCE [LARGE SCALE GENOMIC DNA]</scope>
    <source>
        <strain evidence="2">OTTH 0595 / CCAP 157/2 / RCC745</strain>
    </source>
</reference>
<dbReference type="InParanoid" id="A0A096PA88"/>
<organism evidence="1 2">
    <name type="scientific">Ostreococcus tauri</name>
    <name type="common">Marine green alga</name>
    <dbReference type="NCBI Taxonomy" id="70448"/>
    <lineage>
        <taxon>Eukaryota</taxon>
        <taxon>Viridiplantae</taxon>
        <taxon>Chlorophyta</taxon>
        <taxon>Mamiellophyceae</taxon>
        <taxon>Mamiellales</taxon>
        <taxon>Bathycoccaceae</taxon>
        <taxon>Ostreococcus</taxon>
    </lineage>
</organism>
<reference evidence="1 2" key="2">
    <citation type="journal article" date="2014" name="BMC Genomics">
        <title>An improved genome of the model marine alga Ostreococcus tauri unfolds by assessing Illumina de novo assemblies.</title>
        <authorList>
            <person name="Blanc-Mathieu R."/>
            <person name="Verhelst B."/>
            <person name="Derelle E."/>
            <person name="Rombauts S."/>
            <person name="Bouget F.Y."/>
            <person name="Carre I."/>
            <person name="Chateau A."/>
            <person name="Eyre-Walker A."/>
            <person name="Grimsley N."/>
            <person name="Moreau H."/>
            <person name="Piegu B."/>
            <person name="Rivals E."/>
            <person name="Schackwitz W."/>
            <person name="Van de Peer Y."/>
            <person name="Piganeau G."/>
        </authorList>
    </citation>
    <scope>NUCLEOTIDE SEQUENCE [LARGE SCALE GENOMIC DNA]</scope>
    <source>
        <strain evidence="2">OTTH 0595 / CCAP 157/2 / RCC745</strain>
    </source>
</reference>
<accession>A0A096PA88</accession>
<dbReference type="Proteomes" id="UP000009170">
    <property type="component" value="Unassembled WGS sequence"/>
</dbReference>